<evidence type="ECO:0000313" key="1">
    <source>
        <dbReference type="EMBL" id="GAK31045.1"/>
    </source>
</evidence>
<gene>
    <name evidence="1" type="ORF">WOSG25_070220</name>
</gene>
<keyword evidence="2" id="KW-1185">Reference proteome</keyword>
<sequence length="86" mass="10026">MAAMNAKSRFQKKLEQFDMAKNRVDELAEAMKEAKEEYLLELMARLQKKLNTDDLNELERFINNVKPLEQTPNASFLAKQEVEHGN</sequence>
<keyword evidence="1" id="KW-0378">Hydrolase</keyword>
<dbReference type="Proteomes" id="UP000030643">
    <property type="component" value="Unassembled WGS sequence"/>
</dbReference>
<evidence type="ECO:0000313" key="2">
    <source>
        <dbReference type="Proteomes" id="UP000030643"/>
    </source>
</evidence>
<reference evidence="2" key="1">
    <citation type="journal article" date="2014" name="Genome Announc.">
        <title>Draft genome sequence of Weissella oryzae SG25T, isolated from fermented rice grains.</title>
        <authorList>
            <person name="Tanizawa Y."/>
            <person name="Fujisawa T."/>
            <person name="Mochizuki T."/>
            <person name="Kaminuma E."/>
            <person name="Suzuki Y."/>
            <person name="Nakamura Y."/>
            <person name="Tohno M."/>
        </authorList>
    </citation>
    <scope>NUCLEOTIDE SEQUENCE [LARGE SCALE GENOMIC DNA]</scope>
    <source>
        <strain evidence="2">DSM 25784 / JCM 18191 / LMG 30913 / SG25</strain>
    </source>
</reference>
<organism evidence="1 2">
    <name type="scientific">Weissella oryzae (strain DSM 25784 / JCM 18191 / LMG 30913 / SG25)</name>
    <dbReference type="NCBI Taxonomy" id="1329250"/>
    <lineage>
        <taxon>Bacteria</taxon>
        <taxon>Bacillati</taxon>
        <taxon>Bacillota</taxon>
        <taxon>Bacilli</taxon>
        <taxon>Lactobacillales</taxon>
        <taxon>Lactobacillaceae</taxon>
        <taxon>Weissella</taxon>
    </lineage>
</organism>
<proteinExistence type="predicted"/>
<dbReference type="RefSeq" id="WP_027699082.1">
    <property type="nucleotide sequence ID" value="NZ_DF820490.1"/>
</dbReference>
<accession>A0A069CTA7</accession>
<name>A0A069CTA7_WEIOS</name>
<dbReference type="GO" id="GO:0016787">
    <property type="term" value="F:hydrolase activity"/>
    <property type="evidence" value="ECO:0007669"/>
    <property type="project" value="UniProtKB-KW"/>
</dbReference>
<protein>
    <submittedName>
        <fullName evidence="1">Guanosine pentaphosphate phosphohydrolase</fullName>
    </submittedName>
</protein>
<dbReference type="AlphaFoldDB" id="A0A069CTA7"/>
<dbReference type="EMBL" id="DF820490">
    <property type="protein sequence ID" value="GAK31045.1"/>
    <property type="molecule type" value="Genomic_DNA"/>
</dbReference>